<keyword evidence="2" id="KW-0813">Transport</keyword>
<feature type="transmembrane region" description="Helical" evidence="6">
    <location>
        <begin position="28"/>
        <end position="47"/>
    </location>
</feature>
<dbReference type="PANTHER" id="PTHR11616">
    <property type="entry name" value="SODIUM/CHLORIDE DEPENDENT TRANSPORTER"/>
    <property type="match status" value="1"/>
</dbReference>
<feature type="transmembrane region" description="Helical" evidence="6">
    <location>
        <begin position="388"/>
        <end position="411"/>
    </location>
</feature>
<feature type="transmembrane region" description="Helical" evidence="6">
    <location>
        <begin position="454"/>
        <end position="475"/>
    </location>
</feature>
<keyword evidence="4 6" id="KW-1133">Transmembrane helix</keyword>
<dbReference type="EMBL" id="ML987196">
    <property type="protein sequence ID" value="KAF2248557.1"/>
    <property type="molecule type" value="Genomic_DNA"/>
</dbReference>
<evidence type="ECO:0000256" key="4">
    <source>
        <dbReference type="ARBA" id="ARBA00022989"/>
    </source>
</evidence>
<feature type="transmembrane region" description="Helical" evidence="6">
    <location>
        <begin position="184"/>
        <end position="203"/>
    </location>
</feature>
<dbReference type="RefSeq" id="XP_033683561.1">
    <property type="nucleotide sequence ID" value="XM_033822273.1"/>
</dbReference>
<accession>A0A6A6IEC6</accession>
<dbReference type="GeneID" id="54575603"/>
<evidence type="ECO:0000256" key="6">
    <source>
        <dbReference type="SAM" id="Phobius"/>
    </source>
</evidence>
<proteinExistence type="predicted"/>
<feature type="transmembrane region" description="Helical" evidence="6">
    <location>
        <begin position="59"/>
        <end position="85"/>
    </location>
</feature>
<gene>
    <name evidence="7" type="ORF">BU26DRAFT_338134</name>
</gene>
<dbReference type="Proteomes" id="UP000800094">
    <property type="component" value="Unassembled WGS sequence"/>
</dbReference>
<evidence type="ECO:0000313" key="8">
    <source>
        <dbReference type="Proteomes" id="UP000800094"/>
    </source>
</evidence>
<reference evidence="7" key="1">
    <citation type="journal article" date="2020" name="Stud. Mycol.">
        <title>101 Dothideomycetes genomes: a test case for predicting lifestyles and emergence of pathogens.</title>
        <authorList>
            <person name="Haridas S."/>
            <person name="Albert R."/>
            <person name="Binder M."/>
            <person name="Bloem J."/>
            <person name="Labutti K."/>
            <person name="Salamov A."/>
            <person name="Andreopoulos B."/>
            <person name="Baker S."/>
            <person name="Barry K."/>
            <person name="Bills G."/>
            <person name="Bluhm B."/>
            <person name="Cannon C."/>
            <person name="Castanera R."/>
            <person name="Culley D."/>
            <person name="Daum C."/>
            <person name="Ezra D."/>
            <person name="Gonzalez J."/>
            <person name="Henrissat B."/>
            <person name="Kuo A."/>
            <person name="Liang C."/>
            <person name="Lipzen A."/>
            <person name="Lutzoni F."/>
            <person name="Magnuson J."/>
            <person name="Mondo S."/>
            <person name="Nolan M."/>
            <person name="Ohm R."/>
            <person name="Pangilinan J."/>
            <person name="Park H.-J."/>
            <person name="Ramirez L."/>
            <person name="Alfaro M."/>
            <person name="Sun H."/>
            <person name="Tritt A."/>
            <person name="Yoshinaga Y."/>
            <person name="Zwiers L.-H."/>
            <person name="Turgeon B."/>
            <person name="Goodwin S."/>
            <person name="Spatafora J."/>
            <person name="Crous P."/>
            <person name="Grigoriev I."/>
        </authorList>
    </citation>
    <scope>NUCLEOTIDE SEQUENCE</scope>
    <source>
        <strain evidence="7">CBS 122368</strain>
    </source>
</reference>
<dbReference type="PROSITE" id="PS50267">
    <property type="entry name" value="NA_NEUROTRAN_SYMP_3"/>
    <property type="match status" value="1"/>
</dbReference>
<protein>
    <submittedName>
        <fullName evidence="7">Sodium:neurotransmitter symporter family protein</fullName>
    </submittedName>
</protein>
<dbReference type="InterPro" id="IPR037272">
    <property type="entry name" value="SNS_sf"/>
</dbReference>
<dbReference type="SUPFAM" id="SSF161070">
    <property type="entry name" value="SNF-like"/>
    <property type="match status" value="1"/>
</dbReference>
<evidence type="ECO:0000256" key="5">
    <source>
        <dbReference type="ARBA" id="ARBA00023136"/>
    </source>
</evidence>
<keyword evidence="3 6" id="KW-0812">Transmembrane</keyword>
<dbReference type="PANTHER" id="PTHR11616:SF240">
    <property type="entry name" value="BLOATED TUBULES, ISOFORM B-RELATED"/>
    <property type="match status" value="1"/>
</dbReference>
<feature type="transmembrane region" description="Helical" evidence="6">
    <location>
        <begin position="292"/>
        <end position="316"/>
    </location>
</feature>
<keyword evidence="8" id="KW-1185">Reference proteome</keyword>
<feature type="transmembrane region" description="Helical" evidence="6">
    <location>
        <begin position="481"/>
        <end position="499"/>
    </location>
</feature>
<dbReference type="GO" id="GO:0035725">
    <property type="term" value="P:sodium ion transmembrane transport"/>
    <property type="evidence" value="ECO:0007669"/>
    <property type="project" value="TreeGrafter"/>
</dbReference>
<feature type="transmembrane region" description="Helical" evidence="6">
    <location>
        <begin position="255"/>
        <end position="280"/>
    </location>
</feature>
<feature type="transmembrane region" description="Helical" evidence="6">
    <location>
        <begin position="106"/>
        <end position="129"/>
    </location>
</feature>
<organism evidence="7 8">
    <name type="scientific">Trematosphaeria pertusa</name>
    <dbReference type="NCBI Taxonomy" id="390896"/>
    <lineage>
        <taxon>Eukaryota</taxon>
        <taxon>Fungi</taxon>
        <taxon>Dikarya</taxon>
        <taxon>Ascomycota</taxon>
        <taxon>Pezizomycotina</taxon>
        <taxon>Dothideomycetes</taxon>
        <taxon>Pleosporomycetidae</taxon>
        <taxon>Pleosporales</taxon>
        <taxon>Massarineae</taxon>
        <taxon>Trematosphaeriaceae</taxon>
        <taxon>Trematosphaeria</taxon>
    </lineage>
</organism>
<dbReference type="Pfam" id="PF00209">
    <property type="entry name" value="SNF"/>
    <property type="match status" value="1"/>
</dbReference>
<dbReference type="CDD" id="cd11554">
    <property type="entry name" value="SLC6sbd_u2"/>
    <property type="match status" value="1"/>
</dbReference>
<comment type="subcellular location">
    <subcellularLocation>
        <location evidence="1">Membrane</location>
        <topology evidence="1">Multi-pass membrane protein</topology>
    </subcellularLocation>
</comment>
<dbReference type="GO" id="GO:0005886">
    <property type="term" value="C:plasma membrane"/>
    <property type="evidence" value="ECO:0007669"/>
    <property type="project" value="TreeGrafter"/>
</dbReference>
<evidence type="ECO:0000256" key="1">
    <source>
        <dbReference type="ARBA" id="ARBA00004141"/>
    </source>
</evidence>
<feature type="transmembrane region" description="Helical" evidence="6">
    <location>
        <begin position="349"/>
        <end position="376"/>
    </location>
</feature>
<dbReference type="InterPro" id="IPR000175">
    <property type="entry name" value="Na/ntran_symport"/>
</dbReference>
<feature type="transmembrane region" description="Helical" evidence="6">
    <location>
        <begin position="210"/>
        <end position="229"/>
    </location>
</feature>
<name>A0A6A6IEC6_9PLEO</name>
<feature type="transmembrane region" description="Helical" evidence="6">
    <location>
        <begin position="553"/>
        <end position="571"/>
    </location>
</feature>
<sequence>MNVIRRIGRSFSPIEKSDEGRDQWPSRAGFLLAAVGGAIGMGNLLRYPSVVFNNHGLQWFIPYLMAIFIIAIPGLILEVAIGQAYQGGTVVAYNHMNKRLKGTGMGLLFIGFVVSTYFNTIVAWIMTFFRHSFQSPLPWQGRSQEFYVQNVLRRVEPIEGSLSADGSSVLSYTQYPGTGIVGEVAGWSAFVWFLTWLCIFQGVAVTGRVVYFTMGLPVVMTIILIGRSVSLPNAGEGVKLYFATWNGGKLASSGIWQAACGQVFFSTGVGFGYYTAYASYNRKFANAVQDAIIIVCSNASFEAIAAFAVFGVVGYLGLDPDSGETLAGSFDVGFVTYPEALAEMPAAPFWAVIFFLTLLFLGVSSAFAMIDAIVTLVMDMSPKLSRPLVVTSLITMMYLLSLPYCTEFGYYHLNGIDAWTSNMALIFVVWSECVTSTTVYRWKDVVSQVGVPAFVTYNVGYFGGQIFGVAVGHAVSPSAGAGLGFGLFIAGTAIALLIAKSPDSRAPRFWGRNLYTSRLWYMAFYSGNQLKRDLNVIVATGKNWSIPVFWSPLLRYASAPILAIIFSFAYPSFYQVRYDPLNIVGFAAAHCCLLIIVLGFIVPKWFDVFIPPERREEGDVITAPHVVSGVIEAHRDHEIESGSAEIEHKGASEPKTP</sequence>
<evidence type="ECO:0000256" key="3">
    <source>
        <dbReference type="ARBA" id="ARBA00022692"/>
    </source>
</evidence>
<dbReference type="OrthoDB" id="6581954at2759"/>
<evidence type="ECO:0000313" key="7">
    <source>
        <dbReference type="EMBL" id="KAF2248557.1"/>
    </source>
</evidence>
<dbReference type="PRINTS" id="PR00176">
    <property type="entry name" value="NANEUSMPORT"/>
</dbReference>
<dbReference type="AlphaFoldDB" id="A0A6A6IEC6"/>
<feature type="transmembrane region" description="Helical" evidence="6">
    <location>
        <begin position="583"/>
        <end position="606"/>
    </location>
</feature>
<keyword evidence="5 6" id="KW-0472">Membrane</keyword>
<evidence type="ECO:0000256" key="2">
    <source>
        <dbReference type="ARBA" id="ARBA00022448"/>
    </source>
</evidence>